<dbReference type="PANTHER" id="PTHR30055">
    <property type="entry name" value="HTH-TYPE TRANSCRIPTIONAL REGULATOR RUTR"/>
    <property type="match status" value="1"/>
</dbReference>
<keyword evidence="3" id="KW-0804">Transcription</keyword>
<dbReference type="GO" id="GO:0003700">
    <property type="term" value="F:DNA-binding transcription factor activity"/>
    <property type="evidence" value="ECO:0007669"/>
    <property type="project" value="TreeGrafter"/>
</dbReference>
<feature type="domain" description="HTH tetR-type" evidence="5">
    <location>
        <begin position="6"/>
        <end position="66"/>
    </location>
</feature>
<dbReference type="InterPro" id="IPR050109">
    <property type="entry name" value="HTH-type_TetR-like_transc_reg"/>
</dbReference>
<keyword evidence="2 4" id="KW-0238">DNA-binding</keyword>
<dbReference type="PANTHER" id="PTHR30055:SF234">
    <property type="entry name" value="HTH-TYPE TRANSCRIPTIONAL REGULATOR BETI"/>
    <property type="match status" value="1"/>
</dbReference>
<dbReference type="Proteomes" id="UP000319263">
    <property type="component" value="Chromosome"/>
</dbReference>
<feature type="DNA-binding region" description="H-T-H motif" evidence="4">
    <location>
        <begin position="29"/>
        <end position="48"/>
    </location>
</feature>
<sequence length="187" mass="20756">MPRKPSQTRSEILTTAMRLFIEQGYDKTSLREIAEQVGVTKAALYYHFRTKDDIVRVAFAGYWEQIGAILDWYPEQPAGMARLEGFVDRIQQLFDSDAALVMRFGQANPTVMAREGADMDFTDLVPRLVTLLAGDRPSAEDALRPPLAFGALLMASVEDNPLSLRGSQAVRSRAARKLALELLAPLA</sequence>
<reference evidence="6 7" key="1">
    <citation type="submission" date="2019-07" db="EMBL/GenBank/DDBJ databases">
        <title>Microlunatus dokdonensis sp. nov. isolated from the rhizospheric soil of the wild plant Elymus tsukushiensis.</title>
        <authorList>
            <person name="Ghim S.-Y."/>
            <person name="Hwang Y.-J."/>
            <person name="Son J.-S."/>
            <person name="Shin J.-H."/>
        </authorList>
    </citation>
    <scope>NUCLEOTIDE SEQUENCE [LARGE SCALE GENOMIC DNA]</scope>
    <source>
        <strain evidence="6 7">KUDC0627</strain>
    </source>
</reference>
<dbReference type="PROSITE" id="PS50977">
    <property type="entry name" value="HTH_TETR_2"/>
    <property type="match status" value="1"/>
</dbReference>
<evidence type="ECO:0000256" key="3">
    <source>
        <dbReference type="ARBA" id="ARBA00023163"/>
    </source>
</evidence>
<dbReference type="Gene3D" id="1.10.357.10">
    <property type="entry name" value="Tetracycline Repressor, domain 2"/>
    <property type="match status" value="1"/>
</dbReference>
<evidence type="ECO:0000259" key="5">
    <source>
        <dbReference type="PROSITE" id="PS50977"/>
    </source>
</evidence>
<dbReference type="Pfam" id="PF00440">
    <property type="entry name" value="TetR_N"/>
    <property type="match status" value="1"/>
</dbReference>
<organism evidence="6 7">
    <name type="scientific">Microlunatus elymi</name>
    <dbReference type="NCBI Taxonomy" id="2596828"/>
    <lineage>
        <taxon>Bacteria</taxon>
        <taxon>Bacillati</taxon>
        <taxon>Actinomycetota</taxon>
        <taxon>Actinomycetes</taxon>
        <taxon>Propionibacteriales</taxon>
        <taxon>Propionibacteriaceae</taxon>
        <taxon>Microlunatus</taxon>
    </lineage>
</organism>
<dbReference type="InterPro" id="IPR001647">
    <property type="entry name" value="HTH_TetR"/>
</dbReference>
<dbReference type="KEGG" id="mik:FOE78_17935"/>
<dbReference type="PRINTS" id="PR00455">
    <property type="entry name" value="HTHTETR"/>
</dbReference>
<evidence type="ECO:0000256" key="4">
    <source>
        <dbReference type="PROSITE-ProRule" id="PRU00335"/>
    </source>
</evidence>
<accession>A0A516Q2V6</accession>
<evidence type="ECO:0000256" key="1">
    <source>
        <dbReference type="ARBA" id="ARBA00023015"/>
    </source>
</evidence>
<evidence type="ECO:0000313" key="6">
    <source>
        <dbReference type="EMBL" id="QDP97541.1"/>
    </source>
</evidence>
<keyword evidence="1" id="KW-0805">Transcription regulation</keyword>
<dbReference type="PROSITE" id="PS01081">
    <property type="entry name" value="HTH_TETR_1"/>
    <property type="match status" value="1"/>
</dbReference>
<dbReference type="InterPro" id="IPR009057">
    <property type="entry name" value="Homeodomain-like_sf"/>
</dbReference>
<evidence type="ECO:0000256" key="2">
    <source>
        <dbReference type="ARBA" id="ARBA00023125"/>
    </source>
</evidence>
<dbReference type="EMBL" id="CP041692">
    <property type="protein sequence ID" value="QDP97541.1"/>
    <property type="molecule type" value="Genomic_DNA"/>
</dbReference>
<keyword evidence="7" id="KW-1185">Reference proteome</keyword>
<evidence type="ECO:0000313" key="7">
    <source>
        <dbReference type="Proteomes" id="UP000319263"/>
    </source>
</evidence>
<gene>
    <name evidence="6" type="ORF">FOE78_17935</name>
</gene>
<dbReference type="InterPro" id="IPR023772">
    <property type="entry name" value="DNA-bd_HTH_TetR-type_CS"/>
</dbReference>
<dbReference type="OrthoDB" id="3731192at2"/>
<dbReference type="AlphaFoldDB" id="A0A516Q2V6"/>
<dbReference type="GO" id="GO:0000976">
    <property type="term" value="F:transcription cis-regulatory region binding"/>
    <property type="evidence" value="ECO:0007669"/>
    <property type="project" value="TreeGrafter"/>
</dbReference>
<name>A0A516Q2V6_9ACTN</name>
<proteinExistence type="predicted"/>
<dbReference type="SUPFAM" id="SSF46689">
    <property type="entry name" value="Homeodomain-like"/>
    <property type="match status" value="1"/>
</dbReference>
<protein>
    <submittedName>
        <fullName evidence="6">TetR/AcrR family transcriptional regulator</fullName>
    </submittedName>
</protein>